<proteinExistence type="predicted"/>
<organism evidence="1 2">
    <name type="scientific">candidate division WOR-3 bacterium</name>
    <dbReference type="NCBI Taxonomy" id="2052148"/>
    <lineage>
        <taxon>Bacteria</taxon>
        <taxon>Bacteria division WOR-3</taxon>
    </lineage>
</organism>
<accession>A0A9C9ELU4</accession>
<dbReference type="Proteomes" id="UP000885826">
    <property type="component" value="Unassembled WGS sequence"/>
</dbReference>
<gene>
    <name evidence="1" type="ORF">ENI34_02085</name>
</gene>
<protein>
    <submittedName>
        <fullName evidence="1">Uncharacterized protein</fullName>
    </submittedName>
</protein>
<dbReference type="EMBL" id="DRIG01000024">
    <property type="protein sequence ID" value="HEC77916.1"/>
    <property type="molecule type" value="Genomic_DNA"/>
</dbReference>
<reference evidence="1" key="1">
    <citation type="journal article" date="2020" name="mSystems">
        <title>Genome- and Community-Level Interaction Insights into Carbon Utilization and Element Cycling Functions of Hydrothermarchaeota in Hydrothermal Sediment.</title>
        <authorList>
            <person name="Zhou Z."/>
            <person name="Liu Y."/>
            <person name="Xu W."/>
            <person name="Pan J."/>
            <person name="Luo Z.H."/>
            <person name="Li M."/>
        </authorList>
    </citation>
    <scope>NUCLEOTIDE SEQUENCE</scope>
    <source>
        <strain evidence="1">HyVt-388</strain>
    </source>
</reference>
<dbReference type="AlphaFoldDB" id="A0A9C9ELU4"/>
<evidence type="ECO:0000313" key="1">
    <source>
        <dbReference type="EMBL" id="HEC77916.1"/>
    </source>
</evidence>
<comment type="caution">
    <text evidence="1">The sequence shown here is derived from an EMBL/GenBank/DDBJ whole genome shotgun (WGS) entry which is preliminary data.</text>
</comment>
<sequence>MYKLKFHKGLAERWAQFPVHKQLLMLSNELNRAKNMFARNDSKEAENALERAFEILDLMICECRNSLRYELLRFRELFAERYLKGFSADECARFIRVVLSLNSESYNSVVMP</sequence>
<name>A0A9C9ELU4_UNCW3</name>
<evidence type="ECO:0000313" key="2">
    <source>
        <dbReference type="Proteomes" id="UP000885826"/>
    </source>
</evidence>